<comment type="similarity">
    <text evidence="1">Belongs to the ABC transporter superfamily.</text>
</comment>
<dbReference type="InterPro" id="IPR003593">
    <property type="entry name" value="AAA+_ATPase"/>
</dbReference>
<comment type="caution">
    <text evidence="7">The sequence shown here is derived from an EMBL/GenBank/DDBJ whole genome shotgun (WGS) entry which is preliminary data.</text>
</comment>
<evidence type="ECO:0000256" key="3">
    <source>
        <dbReference type="ARBA" id="ARBA00022741"/>
    </source>
</evidence>
<dbReference type="SUPFAM" id="SSF52540">
    <property type="entry name" value="P-loop containing nucleoside triphosphate hydrolases"/>
    <property type="match status" value="1"/>
</dbReference>
<dbReference type="GO" id="GO:0016887">
    <property type="term" value="F:ATP hydrolysis activity"/>
    <property type="evidence" value="ECO:0007669"/>
    <property type="project" value="InterPro"/>
</dbReference>
<dbReference type="AlphaFoldDB" id="A0A544Y2E1"/>
<dbReference type="GO" id="GO:0005524">
    <property type="term" value="F:ATP binding"/>
    <property type="evidence" value="ECO:0007669"/>
    <property type="project" value="UniProtKB-KW"/>
</dbReference>
<evidence type="ECO:0000256" key="4">
    <source>
        <dbReference type="ARBA" id="ARBA00022840"/>
    </source>
</evidence>
<feature type="compositionally biased region" description="Basic and acidic residues" evidence="5">
    <location>
        <begin position="279"/>
        <end position="292"/>
    </location>
</feature>
<feature type="region of interest" description="Disordered" evidence="5">
    <location>
        <begin position="1"/>
        <end position="39"/>
    </location>
</feature>
<evidence type="ECO:0000259" key="6">
    <source>
        <dbReference type="PROSITE" id="PS50893"/>
    </source>
</evidence>
<dbReference type="Proteomes" id="UP000316541">
    <property type="component" value="Unassembled WGS sequence"/>
</dbReference>
<protein>
    <submittedName>
        <fullName evidence="7">ATP-binding cassette domain-containing protein</fullName>
    </submittedName>
</protein>
<name>A0A544Y2E1_9ACTN</name>
<dbReference type="EMBL" id="VIRM01000080">
    <property type="protein sequence ID" value="TQS10930.1"/>
    <property type="molecule type" value="Genomic_DNA"/>
</dbReference>
<proteinExistence type="inferred from homology"/>
<dbReference type="PANTHER" id="PTHR43335:SF4">
    <property type="entry name" value="ABC TRANSPORTER, ATP-BINDING PROTEIN"/>
    <property type="match status" value="1"/>
</dbReference>
<evidence type="ECO:0000256" key="1">
    <source>
        <dbReference type="ARBA" id="ARBA00005417"/>
    </source>
</evidence>
<dbReference type="InterPro" id="IPR003439">
    <property type="entry name" value="ABC_transporter-like_ATP-bd"/>
</dbReference>
<evidence type="ECO:0000256" key="2">
    <source>
        <dbReference type="ARBA" id="ARBA00022448"/>
    </source>
</evidence>
<gene>
    <name evidence="7" type="ORF">FLX08_37695</name>
</gene>
<feature type="region of interest" description="Disordered" evidence="5">
    <location>
        <begin position="260"/>
        <end position="292"/>
    </location>
</feature>
<dbReference type="SMART" id="SM00382">
    <property type="entry name" value="AAA"/>
    <property type="match status" value="1"/>
</dbReference>
<organism evidence="7 8">
    <name type="scientific">Microbispora hainanensis</name>
    <dbReference type="NCBI Taxonomy" id="568844"/>
    <lineage>
        <taxon>Bacteria</taxon>
        <taxon>Bacillati</taxon>
        <taxon>Actinomycetota</taxon>
        <taxon>Actinomycetes</taxon>
        <taxon>Streptosporangiales</taxon>
        <taxon>Streptosporangiaceae</taxon>
        <taxon>Microbispora</taxon>
    </lineage>
</organism>
<feature type="domain" description="ABC transporter" evidence="6">
    <location>
        <begin position="58"/>
        <end position="291"/>
    </location>
</feature>
<accession>A0A544Y2E1</accession>
<dbReference type="PROSITE" id="PS50893">
    <property type="entry name" value="ABC_TRANSPORTER_2"/>
    <property type="match status" value="1"/>
</dbReference>
<dbReference type="RefSeq" id="WP_142625048.1">
    <property type="nucleotide sequence ID" value="NZ_VIRM01000080.1"/>
</dbReference>
<evidence type="ECO:0000313" key="8">
    <source>
        <dbReference type="Proteomes" id="UP000316541"/>
    </source>
</evidence>
<dbReference type="Gene3D" id="3.40.50.300">
    <property type="entry name" value="P-loop containing nucleotide triphosphate hydrolases"/>
    <property type="match status" value="1"/>
</dbReference>
<sequence length="292" mass="29968">MDAGRTTDVATPSAGSPDRPSDPLPEGASDGTSGAASGGVSGGVSGSVFGGVFGGVGLEARDLGVRGAHGWVYRHVSLHAAPGTLTVVTGEAGSGRTSLLLTLAGRMKPTEGTLTVGGLATPRRIRRVAALGLFPEVNPFDDALTVREHLQERMRPRGFLWRGRHPDAARSALAHAGLDPHALPQGDRTPARELTRDQAVRLGVALALLDRPGLLLVDDAGTGIPAGRRRELWDVLRGLAGQGLTVVATCTDAEEATGAATTLLPLPVPAPPAPGAGDEAARRDEAETGEQR</sequence>
<dbReference type="Pfam" id="PF00005">
    <property type="entry name" value="ABC_tran"/>
    <property type="match status" value="1"/>
</dbReference>
<evidence type="ECO:0000313" key="7">
    <source>
        <dbReference type="EMBL" id="TQS10930.1"/>
    </source>
</evidence>
<keyword evidence="3" id="KW-0547">Nucleotide-binding</keyword>
<dbReference type="PANTHER" id="PTHR43335">
    <property type="entry name" value="ABC TRANSPORTER, ATP-BINDING PROTEIN"/>
    <property type="match status" value="1"/>
</dbReference>
<dbReference type="InterPro" id="IPR027417">
    <property type="entry name" value="P-loop_NTPase"/>
</dbReference>
<keyword evidence="4 7" id="KW-0067">ATP-binding</keyword>
<evidence type="ECO:0000256" key="5">
    <source>
        <dbReference type="SAM" id="MobiDB-lite"/>
    </source>
</evidence>
<reference evidence="7 8" key="1">
    <citation type="submission" date="2019-07" db="EMBL/GenBank/DDBJ databases">
        <title>Microbispora hainanensis DSM 45428.</title>
        <authorList>
            <person name="Thawai C."/>
        </authorList>
    </citation>
    <scope>NUCLEOTIDE SEQUENCE [LARGE SCALE GENOMIC DNA]</scope>
    <source>
        <strain evidence="7 8">DSM 45428</strain>
    </source>
</reference>
<keyword evidence="2" id="KW-0813">Transport</keyword>